<dbReference type="NCBIfam" id="TIGR02320">
    <property type="entry name" value="PEP_mutase"/>
    <property type="match status" value="1"/>
</dbReference>
<dbReference type="PANTHER" id="PTHR43793:SF1">
    <property type="entry name" value="FAD SYNTHASE"/>
    <property type="match status" value="1"/>
</dbReference>
<keyword evidence="2" id="KW-0548">Nucleotidyltransferase</keyword>
<accession>F4LMG6</accession>
<dbReference type="InterPro" id="IPR039556">
    <property type="entry name" value="ICL/PEPM"/>
</dbReference>
<evidence type="ECO:0000256" key="3">
    <source>
        <dbReference type="ARBA" id="ARBA00023235"/>
    </source>
</evidence>
<protein>
    <recommendedName>
        <fullName evidence="4">phosphoenolpyruvate mutase</fullName>
        <ecNumber evidence="4">5.4.2.9</ecNumber>
    </recommendedName>
</protein>
<dbReference type="InterPro" id="IPR040442">
    <property type="entry name" value="Pyrv_kinase-like_dom_sf"/>
</dbReference>
<dbReference type="InterPro" id="IPR050385">
    <property type="entry name" value="Archaeal_FAD_synthase"/>
</dbReference>
<proteinExistence type="predicted"/>
<dbReference type="Gene3D" id="3.40.50.620">
    <property type="entry name" value="HUPs"/>
    <property type="match status" value="1"/>
</dbReference>
<dbReference type="GO" id="GO:0050188">
    <property type="term" value="F:phosphoenolpyruvate mutase activity"/>
    <property type="evidence" value="ECO:0007669"/>
    <property type="project" value="UniProtKB-EC"/>
</dbReference>
<sequence length="448" mass="50480">MYNYFEHRSLFKESTLAKTVYLGLTGDIIHPGIINIIAEAAKYGEVTIGLLTDSAIVNHKRLPYLTYEQRKKVVENIKGVSKIVPQKEWSYVPNLIKYKPDYIIHGDDWKTGSMSKVREEVYETMKRQGGQVIEIPYTKGIDSSALVENAKGIGTTPEIRMKTLRRLISAKPIVRIMEAHSGLSGLIIENTEIEKEDGMHRFDGMWSSSLTDSTDKGKPDIEAVDLTTRLQSLTDILECTTKPIIFDGDTGGLTEHFVFTVRTLERNGVSAVIIEDKVGLKKNSLFGTEAKQELAPAEEFCRKISEGKKAQVTKDFMIIARLEELIAGHTVDEALERADLYVKAGADGVMIHSKEKTGADIKEFCQRFREMYKNVPIVLVPTTYNQFQEKELKEWGANVIIYANHMLRAAYPAMVKCAETILRTERSLEVNDICMPIKQILELIPGTK</sequence>
<dbReference type="Pfam" id="PF01467">
    <property type="entry name" value="CTP_transf_like"/>
    <property type="match status" value="1"/>
</dbReference>
<dbReference type="Pfam" id="PF13714">
    <property type="entry name" value="PEP_mutase"/>
    <property type="match status" value="1"/>
</dbReference>
<name>F4LMG6_TREBD</name>
<evidence type="ECO:0000313" key="6">
    <source>
        <dbReference type="EMBL" id="AEE15728.1"/>
    </source>
</evidence>
<dbReference type="Proteomes" id="UP000006546">
    <property type="component" value="Chromosome"/>
</dbReference>
<dbReference type="InterPro" id="IPR015813">
    <property type="entry name" value="Pyrv/PenolPyrv_kinase-like_dom"/>
</dbReference>
<dbReference type="eggNOG" id="COG0615">
    <property type="taxonomic scope" value="Bacteria"/>
</dbReference>
<evidence type="ECO:0000313" key="7">
    <source>
        <dbReference type="Proteomes" id="UP000006546"/>
    </source>
</evidence>
<dbReference type="KEGG" id="tbe:Trebr_0279"/>
<gene>
    <name evidence="6" type="ordered locus">Trebr_0279</name>
</gene>
<evidence type="ECO:0000256" key="4">
    <source>
        <dbReference type="ARBA" id="ARBA00024063"/>
    </source>
</evidence>
<keyword evidence="7" id="KW-1185">Reference proteome</keyword>
<organism evidence="6 7">
    <name type="scientific">Treponema brennaborense (strain DSM 12168 / CIP 105900 / DD5/3)</name>
    <dbReference type="NCBI Taxonomy" id="906968"/>
    <lineage>
        <taxon>Bacteria</taxon>
        <taxon>Pseudomonadati</taxon>
        <taxon>Spirochaetota</taxon>
        <taxon>Spirochaetia</taxon>
        <taxon>Spirochaetales</taxon>
        <taxon>Treponemataceae</taxon>
        <taxon>Treponema</taxon>
    </lineage>
</organism>
<dbReference type="SUPFAM" id="SSF51621">
    <property type="entry name" value="Phosphoenolpyruvate/pyruvate domain"/>
    <property type="match status" value="1"/>
</dbReference>
<dbReference type="EC" id="5.4.2.9" evidence="4"/>
<dbReference type="AlphaFoldDB" id="F4LMG6"/>
<dbReference type="Gene3D" id="3.20.20.60">
    <property type="entry name" value="Phosphoenolpyruvate-binding domains"/>
    <property type="match status" value="1"/>
</dbReference>
<reference evidence="7" key="1">
    <citation type="submission" date="2011-04" db="EMBL/GenBank/DDBJ databases">
        <title>The complete genome of Treponema brennaborense DSM 12168.</title>
        <authorList>
            <person name="Lucas S."/>
            <person name="Han J."/>
            <person name="Lapidus A."/>
            <person name="Bruce D."/>
            <person name="Goodwin L."/>
            <person name="Pitluck S."/>
            <person name="Peters L."/>
            <person name="Kyrpides N."/>
            <person name="Mavromatis K."/>
            <person name="Ivanova N."/>
            <person name="Mikhailova N."/>
            <person name="Pagani I."/>
            <person name="Teshima H."/>
            <person name="Detter J.C."/>
            <person name="Tapia R."/>
            <person name="Han C."/>
            <person name="Land M."/>
            <person name="Hauser L."/>
            <person name="Markowitz V."/>
            <person name="Cheng J.-F."/>
            <person name="Hugenholtz P."/>
            <person name="Woyke T."/>
            <person name="Wu D."/>
            <person name="Gronow S."/>
            <person name="Wellnitz S."/>
            <person name="Brambilla E."/>
            <person name="Klenk H.-P."/>
            <person name="Eisen J.A."/>
        </authorList>
    </citation>
    <scope>NUCLEOTIDE SEQUENCE [LARGE SCALE GENOMIC DNA]</scope>
    <source>
        <strain evidence="7">DSM 12168 / CIP 105900 / DD5/3</strain>
    </source>
</reference>
<keyword evidence="3 6" id="KW-0413">Isomerase</keyword>
<dbReference type="PANTHER" id="PTHR43793">
    <property type="entry name" value="FAD SYNTHASE"/>
    <property type="match status" value="1"/>
</dbReference>
<feature type="domain" description="Cytidyltransferase-like" evidence="5">
    <location>
        <begin position="27"/>
        <end position="147"/>
    </location>
</feature>
<dbReference type="GO" id="GO:0016779">
    <property type="term" value="F:nucleotidyltransferase activity"/>
    <property type="evidence" value="ECO:0007669"/>
    <property type="project" value="UniProtKB-KW"/>
</dbReference>
<dbReference type="HOGENOM" id="CLU_027389_0_1_12"/>
<dbReference type="InterPro" id="IPR014729">
    <property type="entry name" value="Rossmann-like_a/b/a_fold"/>
</dbReference>
<dbReference type="STRING" id="906968.Trebr_0279"/>
<dbReference type="InterPro" id="IPR004821">
    <property type="entry name" value="Cyt_trans-like"/>
</dbReference>
<dbReference type="SUPFAM" id="SSF52374">
    <property type="entry name" value="Nucleotidylyl transferase"/>
    <property type="match status" value="1"/>
</dbReference>
<dbReference type="InterPro" id="IPR012698">
    <property type="entry name" value="PEnolPyrv_PMutase_core"/>
</dbReference>
<evidence type="ECO:0000256" key="1">
    <source>
        <dbReference type="ARBA" id="ARBA00022679"/>
    </source>
</evidence>
<dbReference type="CDD" id="cd00377">
    <property type="entry name" value="ICL_PEPM"/>
    <property type="match status" value="1"/>
</dbReference>
<evidence type="ECO:0000256" key="2">
    <source>
        <dbReference type="ARBA" id="ARBA00022695"/>
    </source>
</evidence>
<dbReference type="EMBL" id="CP002696">
    <property type="protein sequence ID" value="AEE15728.1"/>
    <property type="molecule type" value="Genomic_DNA"/>
</dbReference>
<dbReference type="eggNOG" id="COG2513">
    <property type="taxonomic scope" value="Bacteria"/>
</dbReference>
<evidence type="ECO:0000259" key="5">
    <source>
        <dbReference type="Pfam" id="PF01467"/>
    </source>
</evidence>
<keyword evidence="1" id="KW-0808">Transferase</keyword>